<proteinExistence type="inferred from homology"/>
<dbReference type="Pfam" id="PF02604">
    <property type="entry name" value="PhdYeFM_antitox"/>
    <property type="match status" value="1"/>
</dbReference>
<accession>A0A8J6NW20</accession>
<gene>
    <name evidence="3" type="ORF">H8E23_14125</name>
</gene>
<evidence type="ECO:0000313" key="3">
    <source>
        <dbReference type="EMBL" id="MBC8362524.1"/>
    </source>
</evidence>
<comment type="function">
    <text evidence="2">Antitoxin component of a type II toxin-antitoxin (TA) system.</text>
</comment>
<evidence type="ECO:0000256" key="1">
    <source>
        <dbReference type="ARBA" id="ARBA00009981"/>
    </source>
</evidence>
<dbReference type="InterPro" id="IPR006442">
    <property type="entry name" value="Antitoxin_Phd/YefM"/>
</dbReference>
<comment type="similarity">
    <text evidence="1 2">Belongs to the phD/YefM antitoxin family.</text>
</comment>
<evidence type="ECO:0000256" key="2">
    <source>
        <dbReference type="RuleBase" id="RU362080"/>
    </source>
</evidence>
<reference evidence="3 4" key="1">
    <citation type="submission" date="2020-08" db="EMBL/GenBank/DDBJ databases">
        <title>Bridging the membrane lipid divide: bacteria of the FCB group superphylum have the potential to synthesize archaeal ether lipids.</title>
        <authorList>
            <person name="Villanueva L."/>
            <person name="Von Meijenfeldt F.A.B."/>
            <person name="Westbye A.B."/>
            <person name="Yadav S."/>
            <person name="Hopmans E.C."/>
            <person name="Dutilh B.E."/>
            <person name="Sinninghe Damste J.S."/>
        </authorList>
    </citation>
    <scope>NUCLEOTIDE SEQUENCE [LARGE SCALE GENOMIC DNA]</scope>
    <source>
        <strain evidence="3">NIOZ-UU30</strain>
    </source>
</reference>
<dbReference type="NCBIfam" id="TIGR01552">
    <property type="entry name" value="phd_fam"/>
    <property type="match status" value="1"/>
</dbReference>
<dbReference type="AlphaFoldDB" id="A0A8J6NW20"/>
<evidence type="ECO:0000313" key="4">
    <source>
        <dbReference type="Proteomes" id="UP000603434"/>
    </source>
</evidence>
<name>A0A8J6NW20_9BACT</name>
<dbReference type="EMBL" id="JACNJH010000199">
    <property type="protein sequence ID" value="MBC8362524.1"/>
    <property type="molecule type" value="Genomic_DNA"/>
</dbReference>
<dbReference type="SUPFAM" id="SSF143120">
    <property type="entry name" value="YefM-like"/>
    <property type="match status" value="1"/>
</dbReference>
<dbReference type="InterPro" id="IPR036165">
    <property type="entry name" value="YefM-like_sf"/>
</dbReference>
<comment type="caution">
    <text evidence="3">The sequence shown here is derived from an EMBL/GenBank/DDBJ whole genome shotgun (WGS) entry which is preliminary data.</text>
</comment>
<dbReference type="Proteomes" id="UP000603434">
    <property type="component" value="Unassembled WGS sequence"/>
</dbReference>
<dbReference type="Gene3D" id="3.40.1620.10">
    <property type="entry name" value="YefM-like domain"/>
    <property type="match status" value="1"/>
</dbReference>
<organism evidence="3 4">
    <name type="scientific">Candidatus Desulfatibia profunda</name>
    <dbReference type="NCBI Taxonomy" id="2841695"/>
    <lineage>
        <taxon>Bacteria</taxon>
        <taxon>Pseudomonadati</taxon>
        <taxon>Thermodesulfobacteriota</taxon>
        <taxon>Desulfobacteria</taxon>
        <taxon>Desulfobacterales</taxon>
        <taxon>Desulfobacterales incertae sedis</taxon>
        <taxon>Candidatus Desulfatibia</taxon>
    </lineage>
</organism>
<sequence>MKATAKDLRFRSKELLNTVNRGEEVVITFRGKPCAKLVPFGETKDQNRKSELFGIWKDNNIVQNVNEHVRDLRKGRF</sequence>
<protein>
    <recommendedName>
        <fullName evidence="2">Antitoxin</fullName>
    </recommendedName>
</protein>